<feature type="domain" description="Arrestin-like N-terminal" evidence="2">
    <location>
        <begin position="5"/>
        <end position="144"/>
    </location>
</feature>
<organism evidence="3">
    <name type="scientific">Cacopsylla melanoneura</name>
    <dbReference type="NCBI Taxonomy" id="428564"/>
    <lineage>
        <taxon>Eukaryota</taxon>
        <taxon>Metazoa</taxon>
        <taxon>Ecdysozoa</taxon>
        <taxon>Arthropoda</taxon>
        <taxon>Hexapoda</taxon>
        <taxon>Insecta</taxon>
        <taxon>Pterygota</taxon>
        <taxon>Neoptera</taxon>
        <taxon>Paraneoptera</taxon>
        <taxon>Hemiptera</taxon>
        <taxon>Sternorrhyncha</taxon>
        <taxon>Psylloidea</taxon>
        <taxon>Psyllidae</taxon>
        <taxon>Psyllinae</taxon>
        <taxon>Cacopsylla</taxon>
    </lineage>
</organism>
<dbReference type="EMBL" id="HBUF01583059">
    <property type="protein sequence ID" value="CAG6770857.1"/>
    <property type="molecule type" value="Transcribed_RNA"/>
</dbReference>
<dbReference type="GO" id="GO:0015031">
    <property type="term" value="P:protein transport"/>
    <property type="evidence" value="ECO:0007669"/>
    <property type="project" value="TreeGrafter"/>
</dbReference>
<protein>
    <submittedName>
        <fullName evidence="3">Arrestin domain-containing protein 2</fullName>
    </submittedName>
</protein>
<comment type="similarity">
    <text evidence="1">Belongs to the arrestin family.</text>
</comment>
<dbReference type="PANTHER" id="PTHR11188:SF176">
    <property type="entry name" value="ARRESTIN DOMAIN-CONTAINING PROTEIN 1"/>
    <property type="match status" value="1"/>
</dbReference>
<dbReference type="InterPro" id="IPR014752">
    <property type="entry name" value="Arrestin-like_C"/>
</dbReference>
<dbReference type="InterPro" id="IPR050357">
    <property type="entry name" value="Arrestin_domain-protein"/>
</dbReference>
<accession>A0A8D8XJY0</accession>
<dbReference type="Gene3D" id="2.60.40.640">
    <property type="match status" value="1"/>
</dbReference>
<sequence length="187" mass="21811">MDDNFRIDFETPSSVYHAGQTVAGRVFLNLQGKPTKKFKAVRIVSTGESTADLKKYEIFWTSSEKYFKYNLFRSQVEEGLPRGVDTEDVYLYPFSLTLPTTIPPSYEGQHGYVRYRVLATVEWAWKCNWNTEKVFLVVNPSDVNAEMKAKVEPIYQEVVKSLKARVEQHAYQDLEKMKEDRKCQEEE</sequence>
<dbReference type="AlphaFoldDB" id="A0A8D8XJY0"/>
<dbReference type="PANTHER" id="PTHR11188">
    <property type="entry name" value="ARRESTIN DOMAIN CONTAINING PROTEIN"/>
    <property type="match status" value="1"/>
</dbReference>
<evidence type="ECO:0000256" key="1">
    <source>
        <dbReference type="ARBA" id="ARBA00005298"/>
    </source>
</evidence>
<dbReference type="EMBL" id="HBUF01332882">
    <property type="protein sequence ID" value="CAG6697310.1"/>
    <property type="molecule type" value="Transcribed_RNA"/>
</dbReference>
<dbReference type="InterPro" id="IPR011021">
    <property type="entry name" value="Arrestin-like_N"/>
</dbReference>
<reference evidence="3" key="1">
    <citation type="submission" date="2021-05" db="EMBL/GenBank/DDBJ databases">
        <authorList>
            <person name="Alioto T."/>
            <person name="Alioto T."/>
            <person name="Gomez Garrido J."/>
        </authorList>
    </citation>
    <scope>NUCLEOTIDE SEQUENCE</scope>
</reference>
<dbReference type="GO" id="GO:0005737">
    <property type="term" value="C:cytoplasm"/>
    <property type="evidence" value="ECO:0007669"/>
    <property type="project" value="TreeGrafter"/>
</dbReference>
<proteinExistence type="inferred from homology"/>
<dbReference type="SUPFAM" id="SSF81296">
    <property type="entry name" value="E set domains"/>
    <property type="match status" value="1"/>
</dbReference>
<dbReference type="EMBL" id="HBUF01332881">
    <property type="protein sequence ID" value="CAG6697309.1"/>
    <property type="molecule type" value="Transcribed_RNA"/>
</dbReference>
<evidence type="ECO:0000259" key="2">
    <source>
        <dbReference type="Pfam" id="PF00339"/>
    </source>
</evidence>
<evidence type="ECO:0000313" key="3">
    <source>
        <dbReference type="EMBL" id="CAG6697310.1"/>
    </source>
</evidence>
<dbReference type="EMBL" id="HBUF01583060">
    <property type="protein sequence ID" value="CAG6770858.1"/>
    <property type="molecule type" value="Transcribed_RNA"/>
</dbReference>
<dbReference type="Pfam" id="PF00339">
    <property type="entry name" value="Arrestin_N"/>
    <property type="match status" value="1"/>
</dbReference>
<dbReference type="InterPro" id="IPR014756">
    <property type="entry name" value="Ig_E-set"/>
</dbReference>
<name>A0A8D8XJY0_9HEMI</name>